<proteinExistence type="predicted"/>
<accession>A0AC34F905</accession>
<organism evidence="1 2">
    <name type="scientific">Panagrolaimus sp. ES5</name>
    <dbReference type="NCBI Taxonomy" id="591445"/>
    <lineage>
        <taxon>Eukaryota</taxon>
        <taxon>Metazoa</taxon>
        <taxon>Ecdysozoa</taxon>
        <taxon>Nematoda</taxon>
        <taxon>Chromadorea</taxon>
        <taxon>Rhabditida</taxon>
        <taxon>Tylenchina</taxon>
        <taxon>Panagrolaimomorpha</taxon>
        <taxon>Panagrolaimoidea</taxon>
        <taxon>Panagrolaimidae</taxon>
        <taxon>Panagrolaimus</taxon>
    </lineage>
</organism>
<dbReference type="WBParaSite" id="ES5_v2.g13619.t1">
    <property type="protein sequence ID" value="ES5_v2.g13619.t1"/>
    <property type="gene ID" value="ES5_v2.g13619"/>
</dbReference>
<name>A0AC34F905_9BILA</name>
<evidence type="ECO:0000313" key="2">
    <source>
        <dbReference type="WBParaSite" id="ES5_v2.g13619.t1"/>
    </source>
</evidence>
<evidence type="ECO:0000313" key="1">
    <source>
        <dbReference type="Proteomes" id="UP000887579"/>
    </source>
</evidence>
<reference evidence="2" key="1">
    <citation type="submission" date="2022-11" db="UniProtKB">
        <authorList>
            <consortium name="WormBaseParasite"/>
        </authorList>
    </citation>
    <scope>IDENTIFICATION</scope>
</reference>
<dbReference type="Proteomes" id="UP000887579">
    <property type="component" value="Unplaced"/>
</dbReference>
<protein>
    <submittedName>
        <fullName evidence="2">Serine/threonine-protein phosphatase</fullName>
    </submittedName>
</protein>
<sequence length="335" mass="38070">MTTKSKIVVPASSKFSLEQFIARHQKYKAKIEYKGEEIEELIEISRSVIQQEPAMLEVGLPINIVGDIHGQFADLQRIFNAIGYPGPSRYLFLGDYVDRGPQSLECICSLLAYKIAFPNRIFLLRGNHECEVINRAYGFWEELQRRFALGIAMKLYKDFNELFSYLPLSAIVRGRILCNGMHGGLSPKLTSVADLKRVRVPFSDPPQNSLEQDLLWADPKYDLKGFEFNKLRDVSVQFGEDIVQKTCKKLGLDLIVRAHQVMQNGYGFFANRKLVTVFSAPKYLPEMNNRGAVMKISSQMVISFVLLNPTEKDSAGAENFRSSFHDDLTSYTCVE</sequence>